<dbReference type="Proteomes" id="UP001164250">
    <property type="component" value="Chromosome 1"/>
</dbReference>
<protein>
    <submittedName>
        <fullName evidence="1">Uncharacterized protein</fullName>
    </submittedName>
</protein>
<gene>
    <name evidence="1" type="ORF">Patl1_01852</name>
</gene>
<accession>A0ACC1C8C7</accession>
<keyword evidence="2" id="KW-1185">Reference proteome</keyword>
<comment type="caution">
    <text evidence="1">The sequence shown here is derived from an EMBL/GenBank/DDBJ whole genome shotgun (WGS) entry which is preliminary data.</text>
</comment>
<evidence type="ECO:0000313" key="1">
    <source>
        <dbReference type="EMBL" id="KAJ0111862.1"/>
    </source>
</evidence>
<dbReference type="EMBL" id="CM047897">
    <property type="protein sequence ID" value="KAJ0111862.1"/>
    <property type="molecule type" value="Genomic_DNA"/>
</dbReference>
<organism evidence="1 2">
    <name type="scientific">Pistacia atlantica</name>
    <dbReference type="NCBI Taxonomy" id="434234"/>
    <lineage>
        <taxon>Eukaryota</taxon>
        <taxon>Viridiplantae</taxon>
        <taxon>Streptophyta</taxon>
        <taxon>Embryophyta</taxon>
        <taxon>Tracheophyta</taxon>
        <taxon>Spermatophyta</taxon>
        <taxon>Magnoliopsida</taxon>
        <taxon>eudicotyledons</taxon>
        <taxon>Gunneridae</taxon>
        <taxon>Pentapetalae</taxon>
        <taxon>rosids</taxon>
        <taxon>malvids</taxon>
        <taxon>Sapindales</taxon>
        <taxon>Anacardiaceae</taxon>
        <taxon>Pistacia</taxon>
    </lineage>
</organism>
<sequence>MLQTNPNYDHQGSGSDDNRLDASLLITTSPTPSSAESVRSWRLSINVVIFFISLKKTNIRSDQESSQSLTNSLLQEPLEDSNTENLPDHESGFSGLGFVTEACNSFSRKSFKKEDASTSSYVPVPSSTAADQGLTRNLSTQSCHVIEISSESEQQEPPTRDSIVRMVAERDLNSLKKIGGVENPIADMDKISLGVSMVIAVVALIRFLSRNHHEDDVDDVPELKGKVSVGMLMKILERILFKPQGKVSVLASALSVSIIAIQHGMPFVVTLSLSFWNEKVEIEQAIPRNLSAYATMGIVTLFCIDATGGLVCNGTEVDKSAVQALRNAGVRIILVSEDEVPAVRRIGCELGIFRPAGDVALEDSIINWSSSSDGLQFSPYVSVTFR</sequence>
<proteinExistence type="predicted"/>
<name>A0ACC1C8C7_9ROSI</name>
<reference evidence="2" key="1">
    <citation type="journal article" date="2023" name="G3 (Bethesda)">
        <title>Genome assembly and association tests identify interacting loci associated with vigor, precocity, and sex in interspecific pistachio rootstocks.</title>
        <authorList>
            <person name="Palmer W."/>
            <person name="Jacygrad E."/>
            <person name="Sagayaradj S."/>
            <person name="Cavanaugh K."/>
            <person name="Han R."/>
            <person name="Bertier L."/>
            <person name="Beede B."/>
            <person name="Kafkas S."/>
            <person name="Golino D."/>
            <person name="Preece J."/>
            <person name="Michelmore R."/>
        </authorList>
    </citation>
    <scope>NUCLEOTIDE SEQUENCE [LARGE SCALE GENOMIC DNA]</scope>
</reference>
<evidence type="ECO:0000313" key="2">
    <source>
        <dbReference type="Proteomes" id="UP001164250"/>
    </source>
</evidence>